<dbReference type="PANTHER" id="PTHR32332:SF20">
    <property type="entry name" value="2-NITROPROPANE DIOXYGENASE-LIKE PROTEIN"/>
    <property type="match status" value="1"/>
</dbReference>
<dbReference type="GO" id="GO:0018580">
    <property type="term" value="F:nitronate monooxygenase activity"/>
    <property type="evidence" value="ECO:0007669"/>
    <property type="project" value="InterPro"/>
</dbReference>
<sequence>MQNRVTEILGIEKPIIQGPLNWLTDGKYVAAVSKAGGLGVFGFNAGQKEAVYTVEETVANMRREIKIAKAITDKPMGMNIAPGHPSTDMFTQPMLDLMVEEGIGTAVMVGDFSAYWTERFHEKGIKVVFRAQTPTVENTEEAIQGGADIIVATGFDEGGTVPEKVIGTFSIVPMIVDAAKGRVPVMAAGGIADERTAEAAFVLGAEGLFVGTALMMAEESVLAQNIKEMALKANASDLLMYRTVPAFYRSLPGELPNHLVELSKAGKSEEEIYQAQHAYEGMRDGMLFGDLSKGFASFGLGISMIHQIEPVADIIDRLMSGIKRFL</sequence>
<dbReference type="InterPro" id="IPR013785">
    <property type="entry name" value="Aldolase_TIM"/>
</dbReference>
<evidence type="ECO:0000256" key="3">
    <source>
        <dbReference type="ARBA" id="ARBA00022630"/>
    </source>
</evidence>
<keyword evidence="3" id="KW-0285">Flavoprotein</keyword>
<evidence type="ECO:0000313" key="6">
    <source>
        <dbReference type="EMBL" id="AND79695.1"/>
    </source>
</evidence>
<evidence type="ECO:0000256" key="4">
    <source>
        <dbReference type="ARBA" id="ARBA00022643"/>
    </source>
</evidence>
<dbReference type="OrthoDB" id="9778912at2"/>
<keyword evidence="7" id="KW-1185">Reference proteome</keyword>
<evidence type="ECO:0000256" key="2">
    <source>
        <dbReference type="ARBA" id="ARBA00013457"/>
    </source>
</evidence>
<accession>A0A172Q8H4</accession>
<dbReference type="InterPro" id="IPR004136">
    <property type="entry name" value="NMO"/>
</dbReference>
<dbReference type="SUPFAM" id="SSF51412">
    <property type="entry name" value="Inosine monophosphate dehydrogenase (IMPDH)"/>
    <property type="match status" value="1"/>
</dbReference>
<name>A0A172Q8H4_9STRE</name>
<comment type="function">
    <text evidence="1">Nitronate monooxygenase that uses molecular oxygen to catalyze the oxidative denitrification of alkyl nitronates. Acts on propionate 3-nitronate (P3N), the presumed physiological substrate. Probably functions in the detoxification of P3N, a metabolic poison produced by plants and fungi as a defense mechanism.</text>
</comment>
<reference evidence="7" key="2">
    <citation type="submission" date="2016-03" db="EMBL/GenBank/DDBJ databases">
        <title>Streptococcus antelopensis sp. nov., isolated from the feces of the Tibetan antelope (Pantholops hodgsonii) in Hoh Xil National Nature Reserve, Qinghai, China.</title>
        <authorList>
            <person name="Bai X."/>
        </authorList>
    </citation>
    <scope>NUCLEOTIDE SEQUENCE [LARGE SCALE GENOMIC DNA]</scope>
    <source>
        <strain evidence="7">TA 26</strain>
    </source>
</reference>
<dbReference type="STRING" id="1811193.A0O21_06485"/>
<dbReference type="Proteomes" id="UP000077317">
    <property type="component" value="Chromosome"/>
</dbReference>
<evidence type="ECO:0000256" key="5">
    <source>
        <dbReference type="ARBA" id="ARBA00023002"/>
    </source>
</evidence>
<dbReference type="PANTHER" id="PTHR32332">
    <property type="entry name" value="2-NITROPROPANE DIOXYGENASE"/>
    <property type="match status" value="1"/>
</dbReference>
<keyword evidence="5" id="KW-0560">Oxidoreductase</keyword>
<organism evidence="6 7">
    <name type="scientific">Streptococcus pantholopis</name>
    <dbReference type="NCBI Taxonomy" id="1811193"/>
    <lineage>
        <taxon>Bacteria</taxon>
        <taxon>Bacillati</taxon>
        <taxon>Bacillota</taxon>
        <taxon>Bacilli</taxon>
        <taxon>Lactobacillales</taxon>
        <taxon>Streptococcaceae</taxon>
        <taxon>Streptococcus</taxon>
    </lineage>
</organism>
<dbReference type="CDD" id="cd04730">
    <property type="entry name" value="NPD_like"/>
    <property type="match status" value="1"/>
</dbReference>
<gene>
    <name evidence="6" type="ORF">A0O21_06485</name>
</gene>
<reference evidence="6 7" key="1">
    <citation type="journal article" date="2016" name="Int. J. Syst. Evol. Microbiol.">
        <title>Streptococcuspantholopis sp. nov., isolated from faeces of the Tibetan antelope (Pantholops hodgsonii).</title>
        <authorList>
            <person name="Bai X."/>
            <person name="Xiong Y."/>
            <person name="Lu S."/>
            <person name="Jin D."/>
            <person name="Lai X."/>
            <person name="Yang J."/>
            <person name="Niu L."/>
            <person name="Hu S."/>
            <person name="Meng X."/>
            <person name="Pu J."/>
            <person name="Ye C."/>
            <person name="Xu J."/>
        </authorList>
    </citation>
    <scope>NUCLEOTIDE SEQUENCE [LARGE SCALE GENOMIC DNA]</scope>
    <source>
        <strain evidence="6 7">TA 26</strain>
    </source>
</reference>
<evidence type="ECO:0000256" key="1">
    <source>
        <dbReference type="ARBA" id="ARBA00003535"/>
    </source>
</evidence>
<dbReference type="KEGG" id="spat:A0O21_06485"/>
<keyword evidence="4" id="KW-0288">FMN</keyword>
<dbReference type="AlphaFoldDB" id="A0A172Q8H4"/>
<proteinExistence type="predicted"/>
<dbReference type="Gene3D" id="3.20.20.70">
    <property type="entry name" value="Aldolase class I"/>
    <property type="match status" value="1"/>
</dbReference>
<protein>
    <recommendedName>
        <fullName evidence="2">Probable nitronate monooxygenase</fullName>
    </recommendedName>
</protein>
<evidence type="ECO:0000313" key="7">
    <source>
        <dbReference type="Proteomes" id="UP000077317"/>
    </source>
</evidence>
<dbReference type="Pfam" id="PF03060">
    <property type="entry name" value="NMO"/>
    <property type="match status" value="1"/>
</dbReference>
<dbReference type="EMBL" id="CP014699">
    <property type="protein sequence ID" value="AND79695.1"/>
    <property type="molecule type" value="Genomic_DNA"/>
</dbReference>
<dbReference type="RefSeq" id="WP_067063163.1">
    <property type="nucleotide sequence ID" value="NZ_CP014699.1"/>
</dbReference>